<organism evidence="1 2">
    <name type="scientific">Streptosporangium lutulentum</name>
    <dbReference type="NCBI Taxonomy" id="1461250"/>
    <lineage>
        <taxon>Bacteria</taxon>
        <taxon>Bacillati</taxon>
        <taxon>Actinomycetota</taxon>
        <taxon>Actinomycetes</taxon>
        <taxon>Streptosporangiales</taxon>
        <taxon>Streptosporangiaceae</taxon>
        <taxon>Streptosporangium</taxon>
    </lineage>
</organism>
<sequence length="703" mass="75626">MASTVTRLYQAVLRDQSVPISTPLLRTFSDWVTAKGFPPADGEPKVESEVDGARLTMERHGGCGRYTLEEPRGEGHLCTRVTYAESVPGMTGWVVVTMDRHGEGEPAAANAPGFLQPYLRTARITDGGIHVEDGPVVLDEDDVRRFVHTMTEPRRRVPIVVVSVDPQNPGAGRVRADYLAGATAGASLVVQLTDLRAQDRFNKAMGRELGVFGGGIRTYLAPFDPAEERYPYRHPPMGFATIRDQGTAALNRVVDRVIGETARRKLPDDVQQTLRVVYRVLAGRAEPSEIAAVVAPRPVRAVPTREELRRRMEVLMQRPAPPGTGSVTRAVAATVPGAVVERPGADKPVVAEEAPSGTTSTLPEGAVVAPAEAAVATMTDAVGTTSTLPEGIIAAPAGPAPAAPEHDLEELTQAVADKVVKELRGELETALGLATSSGTSGGDSGRLLREIRTLGAHLSGLRDIVAERRGDGRAEDANDRPATEIESLLDEHRLLQEEYAEAVTSARKLSERVRWLERTLAEAGQPVYGVTGEESVFEPATLAEALIEARESLRHLVIGDTDGVAARLDLGHPAQCRTWAAKAWDALRALDDFAKARSSGEFAGGFHDWCAHGSPGRFTIPARMLSMRESKTVASRHKFSAPRTFAVPPEVSPTGQVLMEAHIKLRSVGYPAPRIYFHDDSGGATGKIWIGYLGDHLPNTRTN</sequence>
<evidence type="ECO:0000313" key="1">
    <source>
        <dbReference type="EMBL" id="MDP9849719.1"/>
    </source>
</evidence>
<dbReference type="EMBL" id="JAUSQU010000001">
    <property type="protein sequence ID" value="MDP9849719.1"/>
    <property type="molecule type" value="Genomic_DNA"/>
</dbReference>
<keyword evidence="2" id="KW-1185">Reference proteome</keyword>
<protein>
    <submittedName>
        <fullName evidence="1">Uncharacterized protein</fullName>
    </submittedName>
</protein>
<reference evidence="1 2" key="1">
    <citation type="submission" date="2023-07" db="EMBL/GenBank/DDBJ databases">
        <title>Sequencing the genomes of 1000 actinobacteria strains.</title>
        <authorList>
            <person name="Klenk H.-P."/>
        </authorList>
    </citation>
    <scope>NUCLEOTIDE SEQUENCE [LARGE SCALE GENOMIC DNA]</scope>
    <source>
        <strain evidence="1 2">DSM 46740</strain>
    </source>
</reference>
<accession>A0ABT9QSJ9</accession>
<proteinExistence type="predicted"/>
<name>A0ABT9QSJ9_9ACTN</name>
<evidence type="ECO:0000313" key="2">
    <source>
        <dbReference type="Proteomes" id="UP001225356"/>
    </source>
</evidence>
<gene>
    <name evidence="1" type="ORF">J2853_008930</name>
</gene>
<dbReference type="RefSeq" id="WP_307567719.1">
    <property type="nucleotide sequence ID" value="NZ_JAUSQU010000001.1"/>
</dbReference>
<dbReference type="Proteomes" id="UP001225356">
    <property type="component" value="Unassembled WGS sequence"/>
</dbReference>
<comment type="caution">
    <text evidence="1">The sequence shown here is derived from an EMBL/GenBank/DDBJ whole genome shotgun (WGS) entry which is preliminary data.</text>
</comment>